<accession>A0ABD4T996</accession>
<evidence type="ECO:0000256" key="2">
    <source>
        <dbReference type="SAM" id="MobiDB-lite"/>
    </source>
</evidence>
<organism evidence="3 4">
    <name type="scientific">Lyngbya confervoides BDU141951</name>
    <dbReference type="NCBI Taxonomy" id="1574623"/>
    <lineage>
        <taxon>Bacteria</taxon>
        <taxon>Bacillati</taxon>
        <taxon>Cyanobacteriota</taxon>
        <taxon>Cyanophyceae</taxon>
        <taxon>Oscillatoriophycideae</taxon>
        <taxon>Oscillatoriales</taxon>
        <taxon>Microcoleaceae</taxon>
        <taxon>Lyngbya</taxon>
    </lineage>
</organism>
<comment type="caution">
    <text evidence="3">The sequence shown here is derived from an EMBL/GenBank/DDBJ whole genome shotgun (WGS) entry which is preliminary data.</text>
</comment>
<dbReference type="Pfam" id="PF13469">
    <property type="entry name" value="Sulfotransfer_3"/>
    <property type="match status" value="1"/>
</dbReference>
<dbReference type="SUPFAM" id="SSF52540">
    <property type="entry name" value="P-loop containing nucleoside triphosphate hydrolases"/>
    <property type="match status" value="1"/>
</dbReference>
<protein>
    <submittedName>
        <fullName evidence="3">Sulfotransferase</fullName>
    </submittedName>
</protein>
<sequence length="356" mass="42261">MTSNGSAEKDNLFGSLPGQEKDTTKIKDPVLFIVSSGRSATTLLRSILNASNQIAIPHESDFIGRAYRFYQKKSEFIPQDYENIVSLFMVTSRGQGWGLDKDYLISYLNRYQPQSFADINRVFYQAYHEREGTEDLLWGIKSPVLIASLEEILTVFPDTQIIHVVRDGRDVYLSYKKVHQKSQVKFGPKRLLPAILYWVDGLRRVEKLKNGEQKVQVYELRYKDLIRFPDEELSKLCDCVGIEYFPKMYQDYHNLERNQKLVSPKFMTSFHSKAKQGLDPNNAEKFYREMRKRERFFFELLAAPYLQKYNYPIEFKFLLLPVWNILRYPLYFVSKLFNDWRYRERDFKSLKWANIN</sequence>
<dbReference type="PANTHER" id="PTHR12788">
    <property type="entry name" value="PROTEIN-TYROSINE SULFOTRANSFERASE 2"/>
    <property type="match status" value="1"/>
</dbReference>
<keyword evidence="4" id="KW-1185">Reference proteome</keyword>
<dbReference type="EMBL" id="JTHE03000106">
    <property type="protein sequence ID" value="MCM1984897.1"/>
    <property type="molecule type" value="Genomic_DNA"/>
</dbReference>
<dbReference type="RefSeq" id="WP_166277380.1">
    <property type="nucleotide sequence ID" value="NZ_JTHE03000106.1"/>
</dbReference>
<evidence type="ECO:0000313" key="3">
    <source>
        <dbReference type="EMBL" id="MCM1984897.1"/>
    </source>
</evidence>
<dbReference type="GO" id="GO:0008146">
    <property type="term" value="F:sulfotransferase activity"/>
    <property type="evidence" value="ECO:0007669"/>
    <property type="project" value="UniProtKB-ARBA"/>
</dbReference>
<reference evidence="3 4" key="1">
    <citation type="journal article" date="2015" name="Genome Announc.">
        <title>Draft Genome Sequence of Filamentous Marine Cyanobacterium Lyngbya confervoides Strain BDU141951.</title>
        <authorList>
            <person name="Chandrababunaidu M.M."/>
            <person name="Sen D."/>
            <person name="Tripathy S."/>
        </authorList>
    </citation>
    <scope>NUCLEOTIDE SEQUENCE [LARGE SCALE GENOMIC DNA]</scope>
    <source>
        <strain evidence="3 4">BDU141951</strain>
    </source>
</reference>
<name>A0ABD4T996_9CYAN</name>
<dbReference type="GO" id="GO:0140096">
    <property type="term" value="F:catalytic activity, acting on a protein"/>
    <property type="evidence" value="ECO:0007669"/>
    <property type="project" value="UniProtKB-ARBA"/>
</dbReference>
<gene>
    <name evidence="3" type="ORF">QQ91_0018910</name>
</gene>
<dbReference type="InterPro" id="IPR027417">
    <property type="entry name" value="P-loop_NTPase"/>
</dbReference>
<dbReference type="InterPro" id="IPR026634">
    <property type="entry name" value="TPST-like"/>
</dbReference>
<keyword evidence="1" id="KW-0808">Transferase</keyword>
<evidence type="ECO:0000256" key="1">
    <source>
        <dbReference type="ARBA" id="ARBA00022679"/>
    </source>
</evidence>
<dbReference type="Proteomes" id="UP000031561">
    <property type="component" value="Unassembled WGS sequence"/>
</dbReference>
<feature type="region of interest" description="Disordered" evidence="2">
    <location>
        <begin position="1"/>
        <end position="20"/>
    </location>
</feature>
<evidence type="ECO:0000313" key="4">
    <source>
        <dbReference type="Proteomes" id="UP000031561"/>
    </source>
</evidence>
<dbReference type="PANTHER" id="PTHR12788:SF10">
    <property type="entry name" value="PROTEIN-TYROSINE SULFOTRANSFERASE"/>
    <property type="match status" value="1"/>
</dbReference>
<dbReference type="Gene3D" id="3.40.50.300">
    <property type="entry name" value="P-loop containing nucleotide triphosphate hydrolases"/>
    <property type="match status" value="1"/>
</dbReference>
<proteinExistence type="predicted"/>
<dbReference type="AlphaFoldDB" id="A0ABD4T996"/>